<dbReference type="Proteomes" id="UP001165082">
    <property type="component" value="Unassembled WGS sequence"/>
</dbReference>
<protein>
    <submittedName>
        <fullName evidence="1">Uncharacterized protein</fullName>
    </submittedName>
</protein>
<dbReference type="EMBL" id="BRXZ01000383">
    <property type="protein sequence ID" value="GMI10610.1"/>
    <property type="molecule type" value="Genomic_DNA"/>
</dbReference>
<organism evidence="1 2">
    <name type="scientific">Triparma retinervis</name>
    <dbReference type="NCBI Taxonomy" id="2557542"/>
    <lineage>
        <taxon>Eukaryota</taxon>
        <taxon>Sar</taxon>
        <taxon>Stramenopiles</taxon>
        <taxon>Ochrophyta</taxon>
        <taxon>Bolidophyceae</taxon>
        <taxon>Parmales</taxon>
        <taxon>Triparmaceae</taxon>
        <taxon>Triparma</taxon>
    </lineage>
</organism>
<gene>
    <name evidence="1" type="ORF">TrRE_jg9023</name>
</gene>
<sequence>MIKLELSVKTGAPLTSVLHHLRTSELPAISARAEQLRASNPYISLHFLESLNATLGRIRAALNNVDVARLATVDKMSPIAFGYVKVFCYHHSARFEDKVWRDLDAPRGCDNGVWAARGVYGCVRDVKGSVDEMWTEGAGERGGVEGLRRNVMGDKEYYERTRTDEFYEDLEGEDEGKREEAEKIADSYAETDGGVVVELLGLIRVVRESLKAGVVKIKEIGGKIDEGGGDEGEVRALGEKFKEGEKLALIVRDKAGECVIQCYPQMLEVDEDGGLVEAVKEVEKAMEMWWAWGGMKGARGIWNDRKTKWVEAMKRAREVQEEYS</sequence>
<reference evidence="1" key="1">
    <citation type="submission" date="2022-07" db="EMBL/GenBank/DDBJ databases">
        <title>Genome analysis of Parmales, a sister group of diatoms, reveals the evolutionary specialization of diatoms from phago-mixotrophs to photoautotrophs.</title>
        <authorList>
            <person name="Ban H."/>
            <person name="Sato S."/>
            <person name="Yoshikawa S."/>
            <person name="Kazumasa Y."/>
            <person name="Nakamura Y."/>
            <person name="Ichinomiya M."/>
            <person name="Saitoh K."/>
            <person name="Sato N."/>
            <person name="Blanc-Mathieu R."/>
            <person name="Endo H."/>
            <person name="Kuwata A."/>
            <person name="Ogata H."/>
        </authorList>
    </citation>
    <scope>NUCLEOTIDE SEQUENCE</scope>
</reference>
<keyword evidence="2" id="KW-1185">Reference proteome</keyword>
<evidence type="ECO:0000313" key="2">
    <source>
        <dbReference type="Proteomes" id="UP001165082"/>
    </source>
</evidence>
<evidence type="ECO:0000313" key="1">
    <source>
        <dbReference type="EMBL" id="GMI10610.1"/>
    </source>
</evidence>
<dbReference type="OrthoDB" id="10414042at2759"/>
<comment type="caution">
    <text evidence="1">The sequence shown here is derived from an EMBL/GenBank/DDBJ whole genome shotgun (WGS) entry which is preliminary data.</text>
</comment>
<accession>A0A9W7KTC8</accession>
<dbReference type="AlphaFoldDB" id="A0A9W7KTC8"/>
<name>A0A9W7KTC8_9STRA</name>
<proteinExistence type="predicted"/>